<dbReference type="InterPro" id="IPR007842">
    <property type="entry name" value="HEPN_dom"/>
</dbReference>
<protein>
    <recommendedName>
        <fullName evidence="2">HEPN domain-containing protein</fullName>
    </recommendedName>
</protein>
<feature type="domain" description="HEPN" evidence="2">
    <location>
        <begin position="7"/>
        <end position="77"/>
    </location>
</feature>
<proteinExistence type="inferred from homology"/>
<dbReference type="PANTHER" id="PTHR36565">
    <property type="entry name" value="UPF0332 PROTEIN TM_1000"/>
    <property type="match status" value="1"/>
</dbReference>
<dbReference type="Gene3D" id="1.20.120.330">
    <property type="entry name" value="Nucleotidyltransferases domain 2"/>
    <property type="match status" value="1"/>
</dbReference>
<sequence>LLAKMKAKTSTHSGTKSEFYRLFIKTGTIERKFGELYTDLFSKRQESDYEDFLNFTKEDITPLIPRVEEFIETIVKEIDKIN</sequence>
<dbReference type="InterPro" id="IPR052226">
    <property type="entry name" value="UPF0332_toxin"/>
</dbReference>
<organism evidence="3">
    <name type="scientific">marine sediment metagenome</name>
    <dbReference type="NCBI Taxonomy" id="412755"/>
    <lineage>
        <taxon>unclassified sequences</taxon>
        <taxon>metagenomes</taxon>
        <taxon>ecological metagenomes</taxon>
    </lineage>
</organism>
<dbReference type="PANTHER" id="PTHR36565:SF1">
    <property type="entry name" value="UPF0332 PROTEIN TM_1000"/>
    <property type="match status" value="1"/>
</dbReference>
<comment type="caution">
    <text evidence="3">The sequence shown here is derived from an EMBL/GenBank/DDBJ whole genome shotgun (WGS) entry which is preliminary data.</text>
</comment>
<accession>A0A0F8WR06</accession>
<evidence type="ECO:0000313" key="3">
    <source>
        <dbReference type="EMBL" id="KKK50790.1"/>
    </source>
</evidence>
<feature type="non-terminal residue" evidence="3">
    <location>
        <position position="1"/>
    </location>
</feature>
<dbReference type="Pfam" id="PF05168">
    <property type="entry name" value="HEPN"/>
    <property type="match status" value="1"/>
</dbReference>
<gene>
    <name evidence="3" type="ORF">LCGC14_3121490</name>
</gene>
<dbReference type="AlphaFoldDB" id="A0A0F8WR06"/>
<comment type="similarity">
    <text evidence="1">Belongs to the UPF0332 family.</text>
</comment>
<name>A0A0F8WR06_9ZZZZ</name>
<dbReference type="EMBL" id="LAZR01067842">
    <property type="protein sequence ID" value="KKK50790.1"/>
    <property type="molecule type" value="Genomic_DNA"/>
</dbReference>
<reference evidence="3" key="1">
    <citation type="journal article" date="2015" name="Nature">
        <title>Complex archaea that bridge the gap between prokaryotes and eukaryotes.</title>
        <authorList>
            <person name="Spang A."/>
            <person name="Saw J.H."/>
            <person name="Jorgensen S.L."/>
            <person name="Zaremba-Niedzwiedzka K."/>
            <person name="Martijn J."/>
            <person name="Lind A.E."/>
            <person name="van Eijk R."/>
            <person name="Schleper C."/>
            <person name="Guy L."/>
            <person name="Ettema T.J."/>
        </authorList>
    </citation>
    <scope>NUCLEOTIDE SEQUENCE</scope>
</reference>
<evidence type="ECO:0000259" key="2">
    <source>
        <dbReference type="Pfam" id="PF05168"/>
    </source>
</evidence>
<evidence type="ECO:0000256" key="1">
    <source>
        <dbReference type="ARBA" id="ARBA00038248"/>
    </source>
</evidence>